<dbReference type="PRINTS" id="PR01272">
    <property type="entry name" value="ACUCPROTEIN"/>
</dbReference>
<sequence>MPHPTLVIWDAALTRYDFGEGHPMNPLRLALTARLAEGLGVLGHVDVEAPRLPDGSDEFLLSVHSRAYVDAVMAASANPADADTSFGLGTEDDPAFVGMHDVSALIAAGTLRAVQAVHTGEYEHAVNFTGGLHHAMPVAASGFCIYNDAAIGIQWLLDQGVERVAYVDIDVHHGDGVEKTFWNDPRVLTISIHESGTVLFPGTGFARDCGGPEAEGMAVNVSLPPGTGDAEWLRALHAVVHPVVTAFAPQVLVTQHGCDSHYSDPLAHMVLTVDAQKMAHQSLHELAHDVCDGRWVALGGGGYELVDVVPRSWTHLTAIAADHPIPLETPTPDEWRRHVEAITGRTAPTKMGDGVAENDDVWFQSWASGMHPESQVDQAVMATREAVFPHHGLDVWFD</sequence>
<gene>
    <name evidence="6" type="ORF">HX89_12410</name>
</gene>
<organism evidence="6 7">
    <name type="scientific">Dermacoccus nishinomiyaensis</name>
    <dbReference type="NCBI Taxonomy" id="1274"/>
    <lineage>
        <taxon>Bacteria</taxon>
        <taxon>Bacillati</taxon>
        <taxon>Actinomycetota</taxon>
        <taxon>Actinomycetes</taxon>
        <taxon>Micrococcales</taxon>
        <taxon>Dermacoccaceae</taxon>
        <taxon>Dermacoccus</taxon>
    </lineage>
</organism>
<evidence type="ECO:0000259" key="5">
    <source>
        <dbReference type="Pfam" id="PF00850"/>
    </source>
</evidence>
<name>A0A075JJV6_9MICO</name>
<evidence type="ECO:0000256" key="3">
    <source>
        <dbReference type="ARBA" id="ARBA00020218"/>
    </source>
</evidence>
<dbReference type="GO" id="GO:0040029">
    <property type="term" value="P:epigenetic regulation of gene expression"/>
    <property type="evidence" value="ECO:0007669"/>
    <property type="project" value="TreeGrafter"/>
</dbReference>
<dbReference type="GeneID" id="41841872"/>
<dbReference type="SUPFAM" id="SSF52768">
    <property type="entry name" value="Arginase/deacetylase"/>
    <property type="match status" value="1"/>
</dbReference>
<keyword evidence="7" id="KW-1185">Reference proteome</keyword>
<accession>A0A075JJV6</accession>
<dbReference type="PRINTS" id="PR01270">
    <property type="entry name" value="HDASUPER"/>
</dbReference>
<dbReference type="KEGG" id="dni:HX89_12410"/>
<reference evidence="6 7" key="1">
    <citation type="submission" date="2014-07" db="EMBL/GenBank/DDBJ databases">
        <title>Genome Sequencing of Dermacoccus nishinomiyaensis.</title>
        <authorList>
            <person name="Hong K.W."/>
            <person name="Chan K.G."/>
        </authorList>
    </citation>
    <scope>NUCLEOTIDE SEQUENCE [LARGE SCALE GENOMIC DNA]</scope>
    <source>
        <strain evidence="6 7">M25</strain>
    </source>
</reference>
<dbReference type="eggNOG" id="COG0123">
    <property type="taxonomic scope" value="Bacteria"/>
</dbReference>
<dbReference type="InterPro" id="IPR023801">
    <property type="entry name" value="His_deacetylse_dom"/>
</dbReference>
<dbReference type="PANTHER" id="PTHR10625:SF10">
    <property type="entry name" value="HISTONE DEACETYLASE HDAC1"/>
    <property type="match status" value="1"/>
</dbReference>
<feature type="domain" description="Histone deacetylase" evidence="5">
    <location>
        <begin position="22"/>
        <end position="318"/>
    </location>
</feature>
<dbReference type="CDD" id="cd09994">
    <property type="entry name" value="HDAC_AcuC_like"/>
    <property type="match status" value="1"/>
</dbReference>
<protein>
    <recommendedName>
        <fullName evidence="3">Acetoin utilization protein AcuC</fullName>
    </recommendedName>
</protein>
<dbReference type="GO" id="GO:0045150">
    <property type="term" value="P:acetoin catabolic process"/>
    <property type="evidence" value="ECO:0007669"/>
    <property type="project" value="UniProtKB-UniPathway"/>
</dbReference>
<dbReference type="Proteomes" id="UP000027986">
    <property type="component" value="Chromosome"/>
</dbReference>
<evidence type="ECO:0000256" key="1">
    <source>
        <dbReference type="ARBA" id="ARBA00005101"/>
    </source>
</evidence>
<dbReference type="Gene3D" id="3.40.800.20">
    <property type="entry name" value="Histone deacetylase domain"/>
    <property type="match status" value="1"/>
</dbReference>
<dbReference type="OrthoDB" id="9808367at2"/>
<dbReference type="InterPro" id="IPR000286">
    <property type="entry name" value="HDACs"/>
</dbReference>
<comment type="similarity">
    <text evidence="2">Belongs to the histone deacetylase family.</text>
</comment>
<keyword evidence="4" id="KW-0006">Acetoin catabolism</keyword>
<dbReference type="InterPro" id="IPR023696">
    <property type="entry name" value="Ureohydrolase_dom_sf"/>
</dbReference>
<evidence type="ECO:0000313" key="7">
    <source>
        <dbReference type="Proteomes" id="UP000027986"/>
    </source>
</evidence>
<dbReference type="UniPathway" id="UPA00040"/>
<dbReference type="EMBL" id="CP008889">
    <property type="protein sequence ID" value="AIF41602.1"/>
    <property type="molecule type" value="Genomic_DNA"/>
</dbReference>
<dbReference type="AlphaFoldDB" id="A0A075JJV6"/>
<evidence type="ECO:0000256" key="4">
    <source>
        <dbReference type="ARBA" id="ARBA00022627"/>
    </source>
</evidence>
<evidence type="ECO:0000256" key="2">
    <source>
        <dbReference type="ARBA" id="ARBA00005947"/>
    </source>
</evidence>
<dbReference type="InterPro" id="IPR037138">
    <property type="entry name" value="His_deacetylse_dom_sf"/>
</dbReference>
<evidence type="ECO:0000313" key="6">
    <source>
        <dbReference type="EMBL" id="AIF41602.1"/>
    </source>
</evidence>
<dbReference type="HOGENOM" id="CLU_007727_8_0_11"/>
<dbReference type="Pfam" id="PF00850">
    <property type="entry name" value="Hist_deacetyl"/>
    <property type="match status" value="1"/>
</dbReference>
<proteinExistence type="inferred from homology"/>
<comment type="pathway">
    <text evidence="1">Ketone degradation; acetoin degradation.</text>
</comment>
<dbReference type="GO" id="GO:0004407">
    <property type="term" value="F:histone deacetylase activity"/>
    <property type="evidence" value="ECO:0007669"/>
    <property type="project" value="TreeGrafter"/>
</dbReference>
<dbReference type="PANTHER" id="PTHR10625">
    <property type="entry name" value="HISTONE DEACETYLASE HDAC1-RELATED"/>
    <property type="match status" value="1"/>
</dbReference>
<dbReference type="RefSeq" id="WP_038569448.1">
    <property type="nucleotide sequence ID" value="NZ_CP008889.1"/>
</dbReference>
<dbReference type="InterPro" id="IPR003085">
    <property type="entry name" value="AcuC"/>
</dbReference>